<evidence type="ECO:0000313" key="6">
    <source>
        <dbReference type="EMBL" id="KAJ8953556.1"/>
    </source>
</evidence>
<dbReference type="PROSITE" id="PS00687">
    <property type="entry name" value="ALDEHYDE_DEHYDR_GLU"/>
    <property type="match status" value="1"/>
</dbReference>
<comment type="caution">
    <text evidence="6">The sequence shown here is derived from an EMBL/GenBank/DDBJ whole genome shotgun (WGS) entry which is preliminary data.</text>
</comment>
<dbReference type="InterPro" id="IPR012394">
    <property type="entry name" value="Aldehyde_DH_NAD(P)"/>
</dbReference>
<keyword evidence="7" id="KW-1185">Reference proteome</keyword>
<name>A0AAV8YS94_9CUCU</name>
<dbReference type="AlphaFoldDB" id="A0AAV8YS94"/>
<gene>
    <name evidence="6" type="ORF">NQ318_002976</name>
</gene>
<reference evidence="6" key="1">
    <citation type="journal article" date="2023" name="Insect Mol. Biol.">
        <title>Genome sequencing provides insights into the evolution of gene families encoding plant cell wall-degrading enzymes in longhorned beetles.</title>
        <authorList>
            <person name="Shin N.R."/>
            <person name="Okamura Y."/>
            <person name="Kirsch R."/>
            <person name="Pauchet Y."/>
        </authorList>
    </citation>
    <scope>NUCLEOTIDE SEQUENCE</scope>
    <source>
        <strain evidence="6">AMC_N1</strain>
    </source>
</reference>
<dbReference type="InterPro" id="IPR016161">
    <property type="entry name" value="Ald_DH/histidinol_DH"/>
</dbReference>
<dbReference type="InterPro" id="IPR016162">
    <property type="entry name" value="Ald_DH_N"/>
</dbReference>
<dbReference type="PANTHER" id="PTHR43570:SF16">
    <property type="entry name" value="ALDEHYDE DEHYDROGENASE TYPE III, ISOFORM Q"/>
    <property type="match status" value="1"/>
</dbReference>
<evidence type="ECO:0000256" key="2">
    <source>
        <dbReference type="ARBA" id="ARBA00023002"/>
    </source>
</evidence>
<dbReference type="GO" id="GO:0005737">
    <property type="term" value="C:cytoplasm"/>
    <property type="evidence" value="ECO:0007669"/>
    <property type="project" value="TreeGrafter"/>
</dbReference>
<proteinExistence type="inferred from homology"/>
<dbReference type="FunFam" id="3.40.605.10:FF:000004">
    <property type="entry name" value="Aldehyde dehydrogenase"/>
    <property type="match status" value="1"/>
</dbReference>
<evidence type="ECO:0000259" key="5">
    <source>
        <dbReference type="Pfam" id="PF00171"/>
    </source>
</evidence>
<dbReference type="GO" id="GO:0004029">
    <property type="term" value="F:aldehyde dehydrogenase (NAD+) activity"/>
    <property type="evidence" value="ECO:0007669"/>
    <property type="project" value="TreeGrafter"/>
</dbReference>
<evidence type="ECO:0000256" key="1">
    <source>
        <dbReference type="ARBA" id="ARBA00009986"/>
    </source>
</evidence>
<dbReference type="PROSITE" id="PS00070">
    <property type="entry name" value="ALDEHYDE_DEHYDR_CYS"/>
    <property type="match status" value="1"/>
</dbReference>
<evidence type="ECO:0000256" key="4">
    <source>
        <dbReference type="RuleBase" id="RU003345"/>
    </source>
</evidence>
<organism evidence="6 7">
    <name type="scientific">Aromia moschata</name>
    <dbReference type="NCBI Taxonomy" id="1265417"/>
    <lineage>
        <taxon>Eukaryota</taxon>
        <taxon>Metazoa</taxon>
        <taxon>Ecdysozoa</taxon>
        <taxon>Arthropoda</taxon>
        <taxon>Hexapoda</taxon>
        <taxon>Insecta</taxon>
        <taxon>Pterygota</taxon>
        <taxon>Neoptera</taxon>
        <taxon>Endopterygota</taxon>
        <taxon>Coleoptera</taxon>
        <taxon>Polyphaga</taxon>
        <taxon>Cucujiformia</taxon>
        <taxon>Chrysomeloidea</taxon>
        <taxon>Cerambycidae</taxon>
        <taxon>Cerambycinae</taxon>
        <taxon>Callichromatini</taxon>
        <taxon>Aromia</taxon>
    </lineage>
</organism>
<dbReference type="SUPFAM" id="SSF53720">
    <property type="entry name" value="ALDH-like"/>
    <property type="match status" value="1"/>
</dbReference>
<dbReference type="InterPro" id="IPR016163">
    <property type="entry name" value="Ald_DH_C"/>
</dbReference>
<dbReference type="EMBL" id="JAPWTK010000055">
    <property type="protein sequence ID" value="KAJ8953556.1"/>
    <property type="molecule type" value="Genomic_DNA"/>
</dbReference>
<accession>A0AAV8YS94</accession>
<comment type="similarity">
    <text evidence="1 4">Belongs to the aldehyde dehydrogenase family.</text>
</comment>
<feature type="active site" evidence="3">
    <location>
        <position position="209"/>
    </location>
</feature>
<dbReference type="Pfam" id="PF00171">
    <property type="entry name" value="Aldedh"/>
    <property type="match status" value="1"/>
</dbReference>
<dbReference type="PANTHER" id="PTHR43570">
    <property type="entry name" value="ALDEHYDE DEHYDROGENASE"/>
    <property type="match status" value="1"/>
</dbReference>
<dbReference type="InterPro" id="IPR016160">
    <property type="entry name" value="Ald_DH_CS_CYS"/>
</dbReference>
<dbReference type="GO" id="GO:0006081">
    <property type="term" value="P:aldehyde metabolic process"/>
    <property type="evidence" value="ECO:0007669"/>
    <property type="project" value="InterPro"/>
</dbReference>
<sequence length="311" mass="34436">MTSRTQNAEEIVSRVRNTFESGKTKPIQFRIKQLQAMKRMLEENKDEIVKALEQDLHKNKYEALLTEVNFIINDIKMILMNLHDWMKPVKPSKDFANILDSVYILSDPYGVALVMGAWNYPLQLTLSPVCGALAGEIPSEHAPAVAKLIADYVPEYLDEDAVQVYLGGIPETAELLKQRFDYIFFTGSTAVGRIVHAAANKYLTPTTLELGGKSPVYLDSTADVEVAAKRILWGKFINAGQTCVAPDYLLCSKEVQSKFIPVAKKIIKQFFGDEPKASADFGRIINDANFARISGLLKGCTVAVGGTDGRL</sequence>
<keyword evidence="2 4" id="KW-0560">Oxidoreductase</keyword>
<dbReference type="InterPro" id="IPR029510">
    <property type="entry name" value="Ald_DH_CS_GLU"/>
</dbReference>
<dbReference type="Gene3D" id="3.40.605.10">
    <property type="entry name" value="Aldehyde Dehydrogenase, Chain A, domain 1"/>
    <property type="match status" value="1"/>
</dbReference>
<dbReference type="Gene3D" id="3.40.309.10">
    <property type="entry name" value="Aldehyde Dehydrogenase, Chain A, domain 2"/>
    <property type="match status" value="1"/>
</dbReference>
<protein>
    <recommendedName>
        <fullName evidence="5">Aldehyde dehydrogenase domain-containing protein</fullName>
    </recommendedName>
</protein>
<feature type="domain" description="Aldehyde dehydrogenase" evidence="5">
    <location>
        <begin position="5"/>
        <end position="298"/>
    </location>
</feature>
<evidence type="ECO:0000256" key="3">
    <source>
        <dbReference type="PROSITE-ProRule" id="PRU10007"/>
    </source>
</evidence>
<evidence type="ECO:0000313" key="7">
    <source>
        <dbReference type="Proteomes" id="UP001162162"/>
    </source>
</evidence>
<dbReference type="InterPro" id="IPR015590">
    <property type="entry name" value="Aldehyde_DH_dom"/>
</dbReference>
<dbReference type="Proteomes" id="UP001162162">
    <property type="component" value="Unassembled WGS sequence"/>
</dbReference>